<dbReference type="RefSeq" id="WP_150875105.1">
    <property type="nucleotide sequence ID" value="NZ_VTWS01000001.1"/>
</dbReference>
<feature type="domain" description="TonB-dependent receptor plug" evidence="8">
    <location>
        <begin position="240"/>
        <end position="317"/>
    </location>
</feature>
<dbReference type="Gene3D" id="2.170.130.10">
    <property type="entry name" value="TonB-dependent receptor, plug domain"/>
    <property type="match status" value="1"/>
</dbReference>
<dbReference type="Gene3D" id="2.60.40.1120">
    <property type="entry name" value="Carboxypeptidase-like, regulatory domain"/>
    <property type="match status" value="1"/>
</dbReference>
<evidence type="ECO:0000259" key="8">
    <source>
        <dbReference type="Pfam" id="PF07715"/>
    </source>
</evidence>
<dbReference type="PANTHER" id="PTHR30069:SF29">
    <property type="entry name" value="HEMOGLOBIN AND HEMOGLOBIN-HAPTOGLOBIN-BINDING PROTEIN 1-RELATED"/>
    <property type="match status" value="1"/>
</dbReference>
<dbReference type="AlphaFoldDB" id="A0A5N1JMC1"/>
<dbReference type="Proteomes" id="UP000326344">
    <property type="component" value="Unassembled WGS sequence"/>
</dbReference>
<keyword evidence="7" id="KW-0998">Cell outer membrane</keyword>
<keyword evidence="3" id="KW-1134">Transmembrane beta strand</keyword>
<dbReference type="InterPro" id="IPR036942">
    <property type="entry name" value="Beta-barrel_TonB_sf"/>
</dbReference>
<dbReference type="Pfam" id="PF13715">
    <property type="entry name" value="CarbopepD_reg_2"/>
    <property type="match status" value="1"/>
</dbReference>
<keyword evidence="5" id="KW-0732">Signal</keyword>
<sequence>MKVLRQIFRLANKPFRVGLCGLLIGSLLTGTQTRAQSGQPLEGFLKTLNQKRGTYFLYDEKLLKTIRITAPIPWKADTRTLLETALSGTGLTFRRVDDCYLIEPATRPLPRPQPTGQTPVRRFTISGFVREKGSREQVNGASVYVEQTVATTNPYGYYSLTIAERDTVELVVAMVGYRRFYQKLPLSGSTSLDIELTSNTLLNEVVLTNTAGARAFSLSQTGQVTLPALQIRNTPALLGEKDVLKTLQFVAGIQPGLSGQVGLHVRGGGADQNLLLLDEAPVYNANHLFGFFSAFNADALQTVTLQKGGFSSRFGGRLSSVVDMSMREGNKQQWHGAVGTGIVASRLLLEGPLIREKASFLLAARRSNLSPVLGDFVASVIDDYTGTTWRANFYDLNAKMNFDLNRRNKLYLSGYFGRNYFGGGDSLNRAQRWVNVLTWQNQTGNLRWNHLFSEKLFSNTALVFSRYNFETHRKNISTEGETAGQTTDLWRYFDGITDLTLKTDFDFFPSANHHLQFGLINTVRAYRLNGVQVITQSALGNQSGLEKTESLETAAYAEDHWNLGKRIKLSAGGRITRYRIRQKNFLRAEPRVSAAVQIREKQAVRASFSDMNQFIHLLSNTGLGLPTDLWVPATDLIKPQRSRQIVLGFIHDFNPRWQLTVEGYRKWMRHVISYQEGADFIGITSAVRASEVSWERNITAGNGQASGLETTLESRSGRLTGSLNYTWSMTRWQFPELNNGNAFYPLHDRRHSVSVTGLYTFSPRLRLSAAWTFSSGNPFSVPVSGVPSFGHLGLGKADLVITPTEQLFGTESPLVQVRTSFSNFRAEANHRLDVNLQADLGRRRFKHRVELGLVNAYGRRNPFSYNLMINPAGQLSLRRVALFTFVPSLNYLISF</sequence>
<evidence type="ECO:0000256" key="7">
    <source>
        <dbReference type="ARBA" id="ARBA00023237"/>
    </source>
</evidence>
<organism evidence="9 10">
    <name type="scientific">Larkinella humicola</name>
    <dbReference type="NCBI Taxonomy" id="2607654"/>
    <lineage>
        <taxon>Bacteria</taxon>
        <taxon>Pseudomonadati</taxon>
        <taxon>Bacteroidota</taxon>
        <taxon>Cytophagia</taxon>
        <taxon>Cytophagales</taxon>
        <taxon>Spirosomataceae</taxon>
        <taxon>Larkinella</taxon>
    </lineage>
</organism>
<dbReference type="InterPro" id="IPR008969">
    <property type="entry name" value="CarboxyPept-like_regulatory"/>
</dbReference>
<keyword evidence="10" id="KW-1185">Reference proteome</keyword>
<keyword evidence="6" id="KW-0472">Membrane</keyword>
<dbReference type="InterPro" id="IPR039426">
    <property type="entry name" value="TonB-dep_rcpt-like"/>
</dbReference>
<dbReference type="SUPFAM" id="SSF49464">
    <property type="entry name" value="Carboxypeptidase regulatory domain-like"/>
    <property type="match status" value="1"/>
</dbReference>
<dbReference type="Pfam" id="PF07715">
    <property type="entry name" value="Plug"/>
    <property type="match status" value="1"/>
</dbReference>
<evidence type="ECO:0000256" key="2">
    <source>
        <dbReference type="ARBA" id="ARBA00022448"/>
    </source>
</evidence>
<dbReference type="Gene3D" id="3.55.50.30">
    <property type="match status" value="1"/>
</dbReference>
<keyword evidence="9" id="KW-0675">Receptor</keyword>
<accession>A0A5N1JMC1</accession>
<dbReference type="GO" id="GO:0015344">
    <property type="term" value="F:siderophore uptake transmembrane transporter activity"/>
    <property type="evidence" value="ECO:0007669"/>
    <property type="project" value="TreeGrafter"/>
</dbReference>
<dbReference type="PANTHER" id="PTHR30069">
    <property type="entry name" value="TONB-DEPENDENT OUTER MEMBRANE RECEPTOR"/>
    <property type="match status" value="1"/>
</dbReference>
<comment type="subcellular location">
    <subcellularLocation>
        <location evidence="1">Cell outer membrane</location>
        <topology evidence="1">Multi-pass membrane protein</topology>
    </subcellularLocation>
</comment>
<evidence type="ECO:0000313" key="10">
    <source>
        <dbReference type="Proteomes" id="UP000326344"/>
    </source>
</evidence>
<reference evidence="9 10" key="1">
    <citation type="submission" date="2019-09" db="EMBL/GenBank/DDBJ databases">
        <title>Genome Sequence of Larkinella sp MA1.</title>
        <authorList>
            <person name="Srinivasan S."/>
        </authorList>
    </citation>
    <scope>NUCLEOTIDE SEQUENCE [LARGE SCALE GENOMIC DNA]</scope>
    <source>
        <strain evidence="9 10">MA1</strain>
    </source>
</reference>
<dbReference type="GO" id="GO:0044718">
    <property type="term" value="P:siderophore transmembrane transport"/>
    <property type="evidence" value="ECO:0007669"/>
    <property type="project" value="TreeGrafter"/>
</dbReference>
<dbReference type="EMBL" id="VTWS01000001">
    <property type="protein sequence ID" value="KAA9357018.1"/>
    <property type="molecule type" value="Genomic_DNA"/>
</dbReference>
<name>A0A5N1JMC1_9BACT</name>
<gene>
    <name evidence="9" type="ORF">F0P93_04580</name>
</gene>
<evidence type="ECO:0000256" key="6">
    <source>
        <dbReference type="ARBA" id="ARBA00023136"/>
    </source>
</evidence>
<evidence type="ECO:0000313" key="9">
    <source>
        <dbReference type="EMBL" id="KAA9357018.1"/>
    </source>
</evidence>
<comment type="caution">
    <text evidence="9">The sequence shown here is derived from an EMBL/GenBank/DDBJ whole genome shotgun (WGS) entry which is preliminary data.</text>
</comment>
<protein>
    <submittedName>
        <fullName evidence="9">TonB-dependent receptor</fullName>
    </submittedName>
</protein>
<evidence type="ECO:0000256" key="5">
    <source>
        <dbReference type="ARBA" id="ARBA00022729"/>
    </source>
</evidence>
<keyword evidence="4" id="KW-0812">Transmembrane</keyword>
<evidence type="ECO:0000256" key="3">
    <source>
        <dbReference type="ARBA" id="ARBA00022452"/>
    </source>
</evidence>
<evidence type="ECO:0000256" key="4">
    <source>
        <dbReference type="ARBA" id="ARBA00022692"/>
    </source>
</evidence>
<dbReference type="SUPFAM" id="SSF56935">
    <property type="entry name" value="Porins"/>
    <property type="match status" value="1"/>
</dbReference>
<dbReference type="Gene3D" id="2.40.170.20">
    <property type="entry name" value="TonB-dependent receptor, beta-barrel domain"/>
    <property type="match status" value="1"/>
</dbReference>
<dbReference type="GO" id="GO:0009279">
    <property type="term" value="C:cell outer membrane"/>
    <property type="evidence" value="ECO:0007669"/>
    <property type="project" value="UniProtKB-SubCell"/>
</dbReference>
<dbReference type="InterPro" id="IPR012910">
    <property type="entry name" value="Plug_dom"/>
</dbReference>
<evidence type="ECO:0000256" key="1">
    <source>
        <dbReference type="ARBA" id="ARBA00004571"/>
    </source>
</evidence>
<proteinExistence type="predicted"/>
<keyword evidence="2" id="KW-0813">Transport</keyword>
<dbReference type="InterPro" id="IPR037066">
    <property type="entry name" value="Plug_dom_sf"/>
</dbReference>